<dbReference type="AlphaFoldDB" id="A0A7R8ZPY3"/>
<protein>
    <submittedName>
        <fullName evidence="1">Uncharacterized protein</fullName>
    </submittedName>
</protein>
<sequence>MLRSGFLLLSTLYVSLFVHQPLSPIVEAGQWDGWEYHVIYKDKFDCPDFDDVSVLPVEVHNKSVYKDRIIPGEYSAWFNLNVKEELAKDTTIRSEFLFSNSKGLYRMTFENKLCDLASSHSTEYCNVIWDPKTDTCPCPPTVKEWATWTDGLTVNFPLPQSEVFDHDCEMELRVYLETAETDHEDVRKMYACTGLKAKLKWIKV</sequence>
<organism evidence="1">
    <name type="scientific">Cyprideis torosa</name>
    <dbReference type="NCBI Taxonomy" id="163714"/>
    <lineage>
        <taxon>Eukaryota</taxon>
        <taxon>Metazoa</taxon>
        <taxon>Ecdysozoa</taxon>
        <taxon>Arthropoda</taxon>
        <taxon>Crustacea</taxon>
        <taxon>Oligostraca</taxon>
        <taxon>Ostracoda</taxon>
        <taxon>Podocopa</taxon>
        <taxon>Podocopida</taxon>
        <taxon>Cytherocopina</taxon>
        <taxon>Cytheroidea</taxon>
        <taxon>Cytherideidae</taxon>
        <taxon>Cyprideis</taxon>
    </lineage>
</organism>
<accession>A0A7R8ZPY3</accession>
<gene>
    <name evidence="1" type="ORF">CTOB1V02_LOCUS7694</name>
</gene>
<name>A0A7R8ZPY3_9CRUS</name>
<evidence type="ECO:0000313" key="1">
    <source>
        <dbReference type="EMBL" id="CAD7229828.1"/>
    </source>
</evidence>
<proteinExistence type="predicted"/>
<reference evidence="1" key="1">
    <citation type="submission" date="2020-11" db="EMBL/GenBank/DDBJ databases">
        <authorList>
            <person name="Tran Van P."/>
        </authorList>
    </citation>
    <scope>NUCLEOTIDE SEQUENCE</scope>
</reference>
<dbReference type="EMBL" id="OB662304">
    <property type="protein sequence ID" value="CAD7229828.1"/>
    <property type="molecule type" value="Genomic_DNA"/>
</dbReference>